<name>A0ABZ3IME2_9FIRM</name>
<keyword evidence="7 8" id="KW-0472">Membrane</keyword>
<evidence type="ECO:0000313" key="9">
    <source>
        <dbReference type="EMBL" id="XFO66814.1"/>
    </source>
</evidence>
<evidence type="ECO:0000256" key="6">
    <source>
        <dbReference type="ARBA" id="ARBA00022989"/>
    </source>
</evidence>
<keyword evidence="5 8" id="KW-0812">Transmembrane</keyword>
<dbReference type="Proteomes" id="UP000216752">
    <property type="component" value="Chromosome"/>
</dbReference>
<feature type="transmembrane region" description="Helical" evidence="8">
    <location>
        <begin position="163"/>
        <end position="183"/>
    </location>
</feature>
<feature type="transmembrane region" description="Helical" evidence="8">
    <location>
        <begin position="126"/>
        <end position="151"/>
    </location>
</feature>
<feature type="transmembrane region" description="Helical" evidence="8">
    <location>
        <begin position="71"/>
        <end position="90"/>
    </location>
</feature>
<keyword evidence="10" id="KW-1185">Reference proteome</keyword>
<evidence type="ECO:0000256" key="5">
    <source>
        <dbReference type="ARBA" id="ARBA00022692"/>
    </source>
</evidence>
<evidence type="ECO:0000256" key="8">
    <source>
        <dbReference type="RuleBase" id="RU363041"/>
    </source>
</evidence>
<keyword evidence="4 8" id="KW-1003">Cell membrane</keyword>
<organism evidence="9 10">
    <name type="scientific">Sporomusa silvacetica DSM 10669</name>
    <dbReference type="NCBI Taxonomy" id="1123289"/>
    <lineage>
        <taxon>Bacteria</taxon>
        <taxon>Bacillati</taxon>
        <taxon>Bacillota</taxon>
        <taxon>Negativicutes</taxon>
        <taxon>Selenomonadales</taxon>
        <taxon>Sporomusaceae</taxon>
        <taxon>Sporomusa</taxon>
    </lineage>
</organism>
<evidence type="ECO:0000256" key="1">
    <source>
        <dbReference type="ARBA" id="ARBA00004651"/>
    </source>
</evidence>
<dbReference type="PANTHER" id="PTHR30269:SF38">
    <property type="entry name" value="SULFITE EXPORTER TAUE_SAFE"/>
    <property type="match status" value="1"/>
</dbReference>
<accession>A0ABZ3IME2</accession>
<protein>
    <recommendedName>
        <fullName evidence="8">Probable membrane transporter protein</fullName>
    </recommendedName>
</protein>
<dbReference type="InterPro" id="IPR052017">
    <property type="entry name" value="TSUP"/>
</dbReference>
<feature type="transmembrane region" description="Helical" evidence="8">
    <location>
        <begin position="96"/>
        <end position="114"/>
    </location>
</feature>
<feature type="transmembrane region" description="Helical" evidence="8">
    <location>
        <begin position="225"/>
        <end position="244"/>
    </location>
</feature>
<dbReference type="InterPro" id="IPR002781">
    <property type="entry name" value="TM_pro_TauE-like"/>
</dbReference>
<dbReference type="PANTHER" id="PTHR30269">
    <property type="entry name" value="TRANSMEMBRANE PROTEIN YFCA"/>
    <property type="match status" value="1"/>
</dbReference>
<evidence type="ECO:0000256" key="7">
    <source>
        <dbReference type="ARBA" id="ARBA00023136"/>
    </source>
</evidence>
<sequence length="246" mass="27399">MTIPLTIYLFIVQFLSFIIKGLAGFGNPLLSNSLMAMRLDNKVITPSNLILDMPVNAYIVWKNRKAFDLKTALPVAMWIMLGVIPGTLFLKLGSPWVIKALLGILIIGLGIEMATRDSGKKVKSNVMIRTVVSFSSGIMAGLFGINMLFLSYFERVSTDRQQFRSNVCFIFLLENILRIILYIVNDMFTSDSLQITMISVPAAILGVWCGSRIDKSMQEHTVKKLIIGIFILGGVSILIKALLFRT</sequence>
<gene>
    <name evidence="9" type="ORF">SPSIL_029740</name>
</gene>
<comment type="subcellular location">
    <subcellularLocation>
        <location evidence="1 8">Cell membrane</location>
        <topology evidence="1 8">Multi-pass membrane protein</topology>
    </subcellularLocation>
</comment>
<evidence type="ECO:0000256" key="2">
    <source>
        <dbReference type="ARBA" id="ARBA00009142"/>
    </source>
</evidence>
<proteinExistence type="inferred from homology"/>
<keyword evidence="6 8" id="KW-1133">Transmembrane helix</keyword>
<evidence type="ECO:0000256" key="3">
    <source>
        <dbReference type="ARBA" id="ARBA00022448"/>
    </source>
</evidence>
<feature type="transmembrane region" description="Helical" evidence="8">
    <location>
        <begin position="6"/>
        <end position="30"/>
    </location>
</feature>
<comment type="similarity">
    <text evidence="2 8">Belongs to the 4-toluene sulfonate uptake permease (TSUP) (TC 2.A.102) family.</text>
</comment>
<evidence type="ECO:0000256" key="4">
    <source>
        <dbReference type="ARBA" id="ARBA00022475"/>
    </source>
</evidence>
<dbReference type="EMBL" id="CP155573">
    <property type="protein sequence ID" value="XFO66814.1"/>
    <property type="molecule type" value="Genomic_DNA"/>
</dbReference>
<dbReference type="Pfam" id="PF01925">
    <property type="entry name" value="TauE"/>
    <property type="match status" value="1"/>
</dbReference>
<dbReference type="RefSeq" id="WP_094607059.1">
    <property type="nucleotide sequence ID" value="NZ_CP155573.1"/>
</dbReference>
<reference evidence="9" key="1">
    <citation type="submission" date="2024-05" db="EMBL/GenBank/DDBJ databases">
        <title>Isolation and characterization of Sporomusa carbonis sp. nov., a carboxydotrophic hydrogenogen in the genus of Sporomusa isolated from a charcoal burning pile.</title>
        <authorList>
            <person name="Boeer T."/>
            <person name="Rosenbaum F."/>
            <person name="Eysell L."/>
            <person name="Mueller V."/>
            <person name="Daniel R."/>
            <person name="Poehlein A."/>
        </authorList>
    </citation>
    <scope>NUCLEOTIDE SEQUENCE [LARGE SCALE GENOMIC DNA]</scope>
    <source>
        <strain evidence="9">DSM 10669</strain>
    </source>
</reference>
<feature type="transmembrane region" description="Helical" evidence="8">
    <location>
        <begin position="195"/>
        <end position="213"/>
    </location>
</feature>
<evidence type="ECO:0000313" key="10">
    <source>
        <dbReference type="Proteomes" id="UP000216752"/>
    </source>
</evidence>
<keyword evidence="3" id="KW-0813">Transport</keyword>